<proteinExistence type="predicted"/>
<feature type="chain" id="PRO_5016236715" evidence="2">
    <location>
        <begin position="22"/>
        <end position="92"/>
    </location>
</feature>
<reference evidence="4" key="1">
    <citation type="journal article" date="2017" name="Front. Plant Sci.">
        <title>Climate Clever Clovers: New Paradigm to Reduce the Environmental Footprint of Ruminants by Breeding Low Methanogenic Forages Utilizing Haplotype Variation.</title>
        <authorList>
            <person name="Kaur P."/>
            <person name="Appels R."/>
            <person name="Bayer P.E."/>
            <person name="Keeble-Gagnere G."/>
            <person name="Wang J."/>
            <person name="Hirakawa H."/>
            <person name="Shirasawa K."/>
            <person name="Vercoe P."/>
            <person name="Stefanova K."/>
            <person name="Durmic Z."/>
            <person name="Nichols P."/>
            <person name="Revell C."/>
            <person name="Isobe S.N."/>
            <person name="Edwards D."/>
            <person name="Erskine W."/>
        </authorList>
    </citation>
    <scope>NUCLEOTIDE SEQUENCE [LARGE SCALE GENOMIC DNA]</scope>
    <source>
        <strain evidence="4">cv. Daliak</strain>
    </source>
</reference>
<protein>
    <submittedName>
        <fullName evidence="3">Uncharacterized protein</fullName>
    </submittedName>
</protein>
<sequence>MSYTWGLVLFVALIIFSIAGSVYPNHEIQELERPTNGKLSFQPPTPLGHNYGQARRPKRRLLADKPSSHHPGTRHFSPPDPANFDPPDPHDG</sequence>
<evidence type="ECO:0000256" key="1">
    <source>
        <dbReference type="SAM" id="MobiDB-lite"/>
    </source>
</evidence>
<feature type="region of interest" description="Disordered" evidence="1">
    <location>
        <begin position="33"/>
        <end position="92"/>
    </location>
</feature>
<organism evidence="3 4">
    <name type="scientific">Trifolium subterraneum</name>
    <name type="common">Subterranean clover</name>
    <dbReference type="NCBI Taxonomy" id="3900"/>
    <lineage>
        <taxon>Eukaryota</taxon>
        <taxon>Viridiplantae</taxon>
        <taxon>Streptophyta</taxon>
        <taxon>Embryophyta</taxon>
        <taxon>Tracheophyta</taxon>
        <taxon>Spermatophyta</taxon>
        <taxon>Magnoliopsida</taxon>
        <taxon>eudicotyledons</taxon>
        <taxon>Gunneridae</taxon>
        <taxon>Pentapetalae</taxon>
        <taxon>rosids</taxon>
        <taxon>fabids</taxon>
        <taxon>Fabales</taxon>
        <taxon>Fabaceae</taxon>
        <taxon>Papilionoideae</taxon>
        <taxon>50 kb inversion clade</taxon>
        <taxon>NPAAA clade</taxon>
        <taxon>Hologalegina</taxon>
        <taxon>IRL clade</taxon>
        <taxon>Trifolieae</taxon>
        <taxon>Trifolium</taxon>
    </lineage>
</organism>
<gene>
    <name evidence="3" type="ORF">TSUD_32510</name>
</gene>
<keyword evidence="4" id="KW-1185">Reference proteome</keyword>
<feature type="signal peptide" evidence="2">
    <location>
        <begin position="1"/>
        <end position="21"/>
    </location>
</feature>
<evidence type="ECO:0000256" key="2">
    <source>
        <dbReference type="SAM" id="SignalP"/>
    </source>
</evidence>
<dbReference type="Proteomes" id="UP000242715">
    <property type="component" value="Unassembled WGS sequence"/>
</dbReference>
<name>A0A2Z6ME55_TRISU</name>
<keyword evidence="2" id="KW-0732">Signal</keyword>
<evidence type="ECO:0000313" key="3">
    <source>
        <dbReference type="EMBL" id="GAU21420.1"/>
    </source>
</evidence>
<dbReference type="AlphaFoldDB" id="A0A2Z6ME55"/>
<dbReference type="EMBL" id="DF973229">
    <property type="protein sequence ID" value="GAU21420.1"/>
    <property type="molecule type" value="Genomic_DNA"/>
</dbReference>
<evidence type="ECO:0000313" key="4">
    <source>
        <dbReference type="Proteomes" id="UP000242715"/>
    </source>
</evidence>
<accession>A0A2Z6ME55</accession>